<dbReference type="Proteomes" id="UP000179243">
    <property type="component" value="Unassembled WGS sequence"/>
</dbReference>
<sequence length="112" mass="12887">MIIDFKRFQTEMSMAKTFQGLDPAKAEWWIGYQRGLRQAYHGPAFGTEAEHLQWYEAADSEDVTRAQRGQGYRKGFNVALGEVRYHDCQMDKSDCAVCSLTNYGRDCHNEPV</sequence>
<reference evidence="1 2" key="1">
    <citation type="journal article" date="2016" name="Nat. Commun.">
        <title>Thousands of microbial genomes shed light on interconnected biogeochemical processes in an aquifer system.</title>
        <authorList>
            <person name="Anantharaman K."/>
            <person name="Brown C.T."/>
            <person name="Hug L.A."/>
            <person name="Sharon I."/>
            <person name="Castelle C.J."/>
            <person name="Probst A.J."/>
            <person name="Thomas B.C."/>
            <person name="Singh A."/>
            <person name="Wilkins M.J."/>
            <person name="Karaoz U."/>
            <person name="Brodie E.L."/>
            <person name="Williams K.H."/>
            <person name="Hubbard S.S."/>
            <person name="Banfield J.F."/>
        </authorList>
    </citation>
    <scope>NUCLEOTIDE SEQUENCE [LARGE SCALE GENOMIC DNA]</scope>
</reference>
<name>A0A1F7F7L7_UNCRA</name>
<evidence type="ECO:0000313" key="2">
    <source>
        <dbReference type="Proteomes" id="UP000179243"/>
    </source>
</evidence>
<proteinExistence type="predicted"/>
<comment type="caution">
    <text evidence="1">The sequence shown here is derived from an EMBL/GenBank/DDBJ whole genome shotgun (WGS) entry which is preliminary data.</text>
</comment>
<evidence type="ECO:0000313" key="1">
    <source>
        <dbReference type="EMBL" id="OGK02496.1"/>
    </source>
</evidence>
<dbReference type="EMBL" id="MFYX01000107">
    <property type="protein sequence ID" value="OGK02496.1"/>
    <property type="molecule type" value="Genomic_DNA"/>
</dbReference>
<dbReference type="AlphaFoldDB" id="A0A1F7F7L7"/>
<gene>
    <name evidence="1" type="ORF">A2519_12205</name>
</gene>
<accession>A0A1F7F7L7</accession>
<organism evidence="1 2">
    <name type="scientific">Candidatus Raymondbacteria bacterium RIFOXYD12_FULL_49_13</name>
    <dbReference type="NCBI Taxonomy" id="1817890"/>
    <lineage>
        <taxon>Bacteria</taxon>
        <taxon>Raymondiibacteriota</taxon>
    </lineage>
</organism>
<protein>
    <submittedName>
        <fullName evidence="1">Uncharacterized protein</fullName>
    </submittedName>
</protein>